<dbReference type="AlphaFoldDB" id="A0A127JW89"/>
<feature type="domain" description="N-acetyltransferase" evidence="3">
    <location>
        <begin position="2"/>
        <end position="149"/>
    </location>
</feature>
<dbReference type="PANTHER" id="PTHR43877">
    <property type="entry name" value="AMINOALKYLPHOSPHONATE N-ACETYLTRANSFERASE-RELATED-RELATED"/>
    <property type="match status" value="1"/>
</dbReference>
<dbReference type="CDD" id="cd04301">
    <property type="entry name" value="NAT_SF"/>
    <property type="match status" value="1"/>
</dbReference>
<evidence type="ECO:0000256" key="1">
    <source>
        <dbReference type="ARBA" id="ARBA00022679"/>
    </source>
</evidence>
<evidence type="ECO:0000313" key="4">
    <source>
        <dbReference type="EMBL" id="AMO24175.1"/>
    </source>
</evidence>
<keyword evidence="1" id="KW-0808">Transferase</keyword>
<dbReference type="PANTHER" id="PTHR43877:SF1">
    <property type="entry name" value="ACETYLTRANSFERASE"/>
    <property type="match status" value="1"/>
</dbReference>
<dbReference type="InterPro" id="IPR000182">
    <property type="entry name" value="GNAT_dom"/>
</dbReference>
<reference evidence="4 5" key="1">
    <citation type="journal article" date="2014" name="Int. J. Syst. Evol. Microbiol.">
        <title>Ramlibacter solisilvae sp. nov., isolated from forest soil, and emended description of the genus Ramlibacter.</title>
        <authorList>
            <person name="Lee H.J."/>
            <person name="Lee S.H."/>
            <person name="Lee S.S."/>
            <person name="Lee J.S."/>
            <person name="Kim Y."/>
            <person name="Kim S.C."/>
            <person name="Jeon C.O."/>
        </authorList>
    </citation>
    <scope>NUCLEOTIDE SEQUENCE [LARGE SCALE GENOMIC DNA]</scope>
    <source>
        <strain evidence="4 5">5-10</strain>
    </source>
</reference>
<accession>A0A127JW89</accession>
<keyword evidence="5" id="KW-1185">Reference proteome</keyword>
<dbReference type="PATRIC" id="fig|94132.3.peg.3409"/>
<keyword evidence="2" id="KW-0012">Acyltransferase</keyword>
<gene>
    <name evidence="4" type="ORF">UC35_16690</name>
</gene>
<organism evidence="4 5">
    <name type="scientific">Ramlibacter tataouinensis</name>
    <dbReference type="NCBI Taxonomy" id="94132"/>
    <lineage>
        <taxon>Bacteria</taxon>
        <taxon>Pseudomonadati</taxon>
        <taxon>Pseudomonadota</taxon>
        <taxon>Betaproteobacteria</taxon>
        <taxon>Burkholderiales</taxon>
        <taxon>Comamonadaceae</taxon>
        <taxon>Ramlibacter</taxon>
    </lineage>
</organism>
<name>A0A127JW89_9BURK</name>
<proteinExistence type="predicted"/>
<evidence type="ECO:0000256" key="2">
    <source>
        <dbReference type="ARBA" id="ARBA00023315"/>
    </source>
</evidence>
<dbReference type="EMBL" id="CP010951">
    <property type="protein sequence ID" value="AMO24175.1"/>
    <property type="molecule type" value="Genomic_DNA"/>
</dbReference>
<dbReference type="Gene3D" id="3.40.630.30">
    <property type="match status" value="1"/>
</dbReference>
<dbReference type="InterPro" id="IPR016181">
    <property type="entry name" value="Acyl_CoA_acyltransferase"/>
</dbReference>
<dbReference type="RefSeq" id="WP_061501656.1">
    <property type="nucleotide sequence ID" value="NZ_CP010951.1"/>
</dbReference>
<dbReference type="GO" id="GO:0016747">
    <property type="term" value="F:acyltransferase activity, transferring groups other than amino-acyl groups"/>
    <property type="evidence" value="ECO:0007669"/>
    <property type="project" value="InterPro"/>
</dbReference>
<evidence type="ECO:0000259" key="3">
    <source>
        <dbReference type="PROSITE" id="PS51186"/>
    </source>
</evidence>
<dbReference type="InterPro" id="IPR050832">
    <property type="entry name" value="Bact_Acetyltransf"/>
</dbReference>
<dbReference type="PROSITE" id="PS51186">
    <property type="entry name" value="GNAT"/>
    <property type="match status" value="1"/>
</dbReference>
<dbReference type="Pfam" id="PF00583">
    <property type="entry name" value="Acetyltransf_1"/>
    <property type="match status" value="1"/>
</dbReference>
<dbReference type="SUPFAM" id="SSF55729">
    <property type="entry name" value="Acyl-CoA N-acyltransferases (Nat)"/>
    <property type="match status" value="1"/>
</dbReference>
<sequence length="149" mass="16790">MSRIRLARTDDMDALVSLFDAYRQFHGKPSDEAAGRSYLGDRLERQDSVLYVAEDDQQRPVGFAQLYPSFSSVSLARTFVLNDLYVDPSCRHVGIGSALLKAVVQHAKDAGALRVTASTAIENTTVQRLNERNGMVRDRSFYVYHIRTF</sequence>
<evidence type="ECO:0000313" key="5">
    <source>
        <dbReference type="Proteomes" id="UP000070433"/>
    </source>
</evidence>
<protein>
    <recommendedName>
        <fullName evidence="3">N-acetyltransferase domain-containing protein</fullName>
    </recommendedName>
</protein>
<dbReference type="Proteomes" id="UP000070433">
    <property type="component" value="Chromosome"/>
</dbReference>